<dbReference type="Proteomes" id="UP000215086">
    <property type="component" value="Chromosome"/>
</dbReference>
<evidence type="ECO:0000313" key="1">
    <source>
        <dbReference type="EMBL" id="ASV76046.1"/>
    </source>
</evidence>
<dbReference type="OrthoDB" id="248242at2"/>
<proteinExistence type="predicted"/>
<accession>A0A286RJA6</accession>
<evidence type="ECO:0000313" key="2">
    <source>
        <dbReference type="Proteomes" id="UP000215086"/>
    </source>
</evidence>
<dbReference type="RefSeq" id="WP_095415918.1">
    <property type="nucleotide sequence ID" value="NZ_CP018477.1"/>
</dbReference>
<dbReference type="AlphaFoldDB" id="A0A286RJA6"/>
<gene>
    <name evidence="1" type="ORF">THTE_3444</name>
</gene>
<dbReference type="KEGG" id="ttf:THTE_3444"/>
<reference evidence="1 2" key="1">
    <citation type="journal article" name="Front. Microbiol.">
        <title>Sugar Metabolism of the First Thermophilic Planctomycete Thermogutta terrifontis: Comparative Genomic and Transcriptomic Approaches.</title>
        <authorList>
            <person name="Elcheninov A.G."/>
            <person name="Menzel P."/>
            <person name="Gudbergsdottir S.R."/>
            <person name="Slesarev A.I."/>
            <person name="Kadnikov V.V."/>
            <person name="Krogh A."/>
            <person name="Bonch-Osmolovskaya E.A."/>
            <person name="Peng X."/>
            <person name="Kublanov I.V."/>
        </authorList>
    </citation>
    <scope>NUCLEOTIDE SEQUENCE [LARGE SCALE GENOMIC DNA]</scope>
    <source>
        <strain evidence="1 2">R1</strain>
    </source>
</reference>
<keyword evidence="2" id="KW-1185">Reference proteome</keyword>
<sequence length="497" mass="54872">MSPLNFVVTPHNGSVRRLVMVWENGAEVFRDKVDVDNANARKRFFERLGQTLQRPGQELARAFEGMLLNLADEVDKAAKEQAARGNGNSTDPFEIARRELEKTPPEIVAEAERMANSPELLREVYQDICTLGVAGEAETALTVWLVGVSRLLASPLAAVIVGPTSTGKSHVLQKVGALFPPEATIKLTQASPQSWFYLPPGSLRHRFVTLGERPQGETPEVVDANRSWRELVSEGRLVKAVATRGPDGQMTTEVVIQEGPVAFCESTTKSKLLDEDASRMLILNSDDSEEQTRLVISKLFSDASNPQSENSETLIAKHWAFQRLIGSHPPQVVIPFAEQLAEKFPVDRPECRRIARHCVALIRASTLAHQFQRERDGEAIIADPADYYVAYRLLQRPAARLLGREVHTSFERLLEKLKAAVGDGEFSTKEAADIGGMTPQWTRQALRALAEQGAIEQVSPGGGPKSATWRIIGEHHGRGVLPEPEKVFASSPFLTFR</sequence>
<dbReference type="EMBL" id="CP018477">
    <property type="protein sequence ID" value="ASV76046.1"/>
    <property type="molecule type" value="Genomic_DNA"/>
</dbReference>
<protein>
    <submittedName>
        <fullName evidence="1">DNA primase</fullName>
    </submittedName>
</protein>
<organism evidence="1 2">
    <name type="scientific">Thermogutta terrifontis</name>
    <dbReference type="NCBI Taxonomy" id="1331910"/>
    <lineage>
        <taxon>Bacteria</taxon>
        <taxon>Pseudomonadati</taxon>
        <taxon>Planctomycetota</taxon>
        <taxon>Planctomycetia</taxon>
        <taxon>Pirellulales</taxon>
        <taxon>Thermoguttaceae</taxon>
        <taxon>Thermogutta</taxon>
    </lineage>
</organism>
<name>A0A286RJA6_9BACT</name>